<protein>
    <submittedName>
        <fullName evidence="1">Uncharacterized protein</fullName>
    </submittedName>
</protein>
<reference evidence="1 2" key="1">
    <citation type="submission" date="2016-07" db="EMBL/GenBank/DDBJ databases">
        <title>Genome sequencing project for further understanding the molecular mechanisms of preventing non-alcoholic fatty liver disease.</title>
        <authorList>
            <person name="Wang H."/>
        </authorList>
    </citation>
    <scope>NUCLEOTIDE SEQUENCE [LARGE SCALE GENOMIC DNA]</scope>
    <source>
        <strain evidence="1 2">BS15</strain>
    </source>
</reference>
<dbReference type="EMBL" id="CP016400">
    <property type="protein sequence ID" value="AOG25498.1"/>
    <property type="molecule type" value="Genomic_DNA"/>
</dbReference>
<proteinExistence type="predicted"/>
<evidence type="ECO:0000313" key="1">
    <source>
        <dbReference type="EMBL" id="AOG25498.1"/>
    </source>
</evidence>
<dbReference type="Proteomes" id="UP000094691">
    <property type="component" value="Chromosome"/>
</dbReference>
<organism evidence="1 2">
    <name type="scientific">Lactobacillus johnsonii</name>
    <dbReference type="NCBI Taxonomy" id="33959"/>
    <lineage>
        <taxon>Bacteria</taxon>
        <taxon>Bacillati</taxon>
        <taxon>Bacillota</taxon>
        <taxon>Bacilli</taxon>
        <taxon>Lactobacillales</taxon>
        <taxon>Lactobacillaceae</taxon>
        <taxon>Lactobacillus</taxon>
    </lineage>
</organism>
<gene>
    <name evidence="1" type="ORF">BBP16_00585</name>
</gene>
<dbReference type="AlphaFoldDB" id="A0A9W3SK83"/>
<sequence length="74" mass="9026">MKLYDFEVNPYTYKNFKTEQLKNFQSMLKSNIRNFKDIDNPTLEDMEHEYKAEELLPLIEHEIKVRSKDGRDQK</sequence>
<accession>A0A9W3SK83</accession>
<evidence type="ECO:0000313" key="2">
    <source>
        <dbReference type="Proteomes" id="UP000094691"/>
    </source>
</evidence>
<name>A0A9W3SK83_LACJH</name>